<accession>A0AAD7RU91</accession>
<evidence type="ECO:0000313" key="3">
    <source>
        <dbReference type="Proteomes" id="UP001221898"/>
    </source>
</evidence>
<dbReference type="AlphaFoldDB" id="A0AAD7RU91"/>
<evidence type="ECO:0008006" key="4">
    <source>
        <dbReference type="Google" id="ProtNLM"/>
    </source>
</evidence>
<evidence type="ECO:0000256" key="1">
    <source>
        <dbReference type="SAM" id="SignalP"/>
    </source>
</evidence>
<gene>
    <name evidence="2" type="ORF">AAFF_G00103870</name>
</gene>
<dbReference type="Proteomes" id="UP001221898">
    <property type="component" value="Unassembled WGS sequence"/>
</dbReference>
<feature type="signal peptide" evidence="1">
    <location>
        <begin position="1"/>
        <end position="19"/>
    </location>
</feature>
<name>A0AAD7RU91_9TELE</name>
<reference evidence="2" key="1">
    <citation type="journal article" date="2023" name="Science">
        <title>Genome structures resolve the early diversification of teleost fishes.</title>
        <authorList>
            <person name="Parey E."/>
            <person name="Louis A."/>
            <person name="Montfort J."/>
            <person name="Bouchez O."/>
            <person name="Roques C."/>
            <person name="Iampietro C."/>
            <person name="Lluch J."/>
            <person name="Castinel A."/>
            <person name="Donnadieu C."/>
            <person name="Desvignes T."/>
            <person name="Floi Bucao C."/>
            <person name="Jouanno E."/>
            <person name="Wen M."/>
            <person name="Mejri S."/>
            <person name="Dirks R."/>
            <person name="Jansen H."/>
            <person name="Henkel C."/>
            <person name="Chen W.J."/>
            <person name="Zahm M."/>
            <person name="Cabau C."/>
            <person name="Klopp C."/>
            <person name="Thompson A.W."/>
            <person name="Robinson-Rechavi M."/>
            <person name="Braasch I."/>
            <person name="Lecointre G."/>
            <person name="Bobe J."/>
            <person name="Postlethwait J.H."/>
            <person name="Berthelot C."/>
            <person name="Roest Crollius H."/>
            <person name="Guiguen Y."/>
        </authorList>
    </citation>
    <scope>NUCLEOTIDE SEQUENCE</scope>
    <source>
        <strain evidence="2">NC1722</strain>
    </source>
</reference>
<proteinExistence type="predicted"/>
<protein>
    <recommendedName>
        <fullName evidence="4">Secreted protein</fullName>
    </recommendedName>
</protein>
<evidence type="ECO:0000313" key="2">
    <source>
        <dbReference type="EMBL" id="KAJ8390452.1"/>
    </source>
</evidence>
<keyword evidence="3" id="KW-1185">Reference proteome</keyword>
<comment type="caution">
    <text evidence="2">The sequence shown here is derived from an EMBL/GenBank/DDBJ whole genome shotgun (WGS) entry which is preliminary data.</text>
</comment>
<dbReference type="EMBL" id="JAINUG010000169">
    <property type="protein sequence ID" value="KAJ8390452.1"/>
    <property type="molecule type" value="Genomic_DNA"/>
</dbReference>
<organism evidence="2 3">
    <name type="scientific">Aldrovandia affinis</name>
    <dbReference type="NCBI Taxonomy" id="143900"/>
    <lineage>
        <taxon>Eukaryota</taxon>
        <taxon>Metazoa</taxon>
        <taxon>Chordata</taxon>
        <taxon>Craniata</taxon>
        <taxon>Vertebrata</taxon>
        <taxon>Euteleostomi</taxon>
        <taxon>Actinopterygii</taxon>
        <taxon>Neopterygii</taxon>
        <taxon>Teleostei</taxon>
        <taxon>Notacanthiformes</taxon>
        <taxon>Halosauridae</taxon>
        <taxon>Aldrovandia</taxon>
    </lineage>
</organism>
<keyword evidence="1" id="KW-0732">Signal</keyword>
<sequence>MSLCSFPVCLCSVLVPLTGKPDRIESCGTAAAAVREAGGRLFGWTGSDQEPRWTWGSWRARADKRLGEGERRATDNLGGLISRAPSSLIGHFLSGALSICNPPVGGAGG</sequence>
<feature type="chain" id="PRO_5041928702" description="Secreted protein" evidence="1">
    <location>
        <begin position="20"/>
        <end position="109"/>
    </location>
</feature>